<dbReference type="OrthoDB" id="2187337at2"/>
<name>A0A1E5HBC9_9ENTE</name>
<proteinExistence type="predicted"/>
<protein>
    <submittedName>
        <fullName evidence="1">Uncharacterized protein</fullName>
    </submittedName>
</protein>
<keyword evidence="2" id="KW-1185">Reference proteome</keyword>
<dbReference type="EMBL" id="MIKC01000023">
    <property type="protein sequence ID" value="OEG22244.1"/>
    <property type="molecule type" value="Genomic_DNA"/>
</dbReference>
<sequence length="170" mass="20002">MSEELINEKLLKDYYEIFNDSEKLKDFSNYYKALVQIVKKYPLEFTDEVRDEWGLNELLSIEEKKYIVDKPDICLNMEKKRLVRNYENIDTLAMAIRDTLWDMVTVYSGKDCPITPNDELRYIKIVYEDNSDKILLECAGCGWTEDIDGNEYTGPVGKVFPVNKEEIKNI</sequence>
<organism evidence="1 2">
    <name type="scientific">Enterococcus ureilyticus</name>
    <dbReference type="NCBI Taxonomy" id="1131292"/>
    <lineage>
        <taxon>Bacteria</taxon>
        <taxon>Bacillati</taxon>
        <taxon>Bacillota</taxon>
        <taxon>Bacilli</taxon>
        <taxon>Lactobacillales</taxon>
        <taxon>Enterococcaceae</taxon>
        <taxon>Enterococcus</taxon>
    </lineage>
</organism>
<evidence type="ECO:0000313" key="2">
    <source>
        <dbReference type="Proteomes" id="UP000094469"/>
    </source>
</evidence>
<reference evidence="2" key="1">
    <citation type="submission" date="2016-09" db="EMBL/GenBank/DDBJ databases">
        <authorList>
            <person name="Gulvik C.A."/>
        </authorList>
    </citation>
    <scope>NUCLEOTIDE SEQUENCE [LARGE SCALE GENOMIC DNA]</scope>
    <source>
        <strain evidence="2">LMG 26676</strain>
    </source>
</reference>
<accession>A0A1E5HBC9</accession>
<evidence type="ECO:0000313" key="1">
    <source>
        <dbReference type="EMBL" id="OEG22244.1"/>
    </source>
</evidence>
<dbReference type="AlphaFoldDB" id="A0A1E5HBC9"/>
<dbReference type="RefSeq" id="WP_069640353.1">
    <property type="nucleotide sequence ID" value="NZ_JAFBEZ010000018.1"/>
</dbReference>
<comment type="caution">
    <text evidence="1">The sequence shown here is derived from an EMBL/GenBank/DDBJ whole genome shotgun (WGS) entry which is preliminary data.</text>
</comment>
<gene>
    <name evidence="1" type="ORF">BCR24_03690</name>
</gene>
<dbReference type="Proteomes" id="UP000094469">
    <property type="component" value="Unassembled WGS sequence"/>
</dbReference>